<keyword evidence="2" id="KW-1185">Reference proteome</keyword>
<protein>
    <submittedName>
        <fullName evidence="1">ABC-type Fe3+/spermidine/putrescine transport system ATPase subunit</fullName>
    </submittedName>
</protein>
<dbReference type="EMBL" id="JACGXL010000001">
    <property type="protein sequence ID" value="MBA8886850.1"/>
    <property type="molecule type" value="Genomic_DNA"/>
</dbReference>
<reference evidence="1 2" key="1">
    <citation type="submission" date="2020-07" db="EMBL/GenBank/DDBJ databases">
        <title>Genomic Encyclopedia of Type Strains, Phase IV (KMG-V): Genome sequencing to study the core and pangenomes of soil and plant-associated prokaryotes.</title>
        <authorList>
            <person name="Whitman W."/>
        </authorList>
    </citation>
    <scope>NUCLEOTIDE SEQUENCE [LARGE SCALE GENOMIC DNA]</scope>
    <source>
        <strain evidence="1 2">RH2WT43</strain>
    </source>
</reference>
<sequence>MNPDAPHDKAYRDAQADQAFTSEGGYVAHDADEASSPSDRIRLMTQHSIHYDGRRYRYGDYRYDRLADAIAYSRLMTSRYLTRSGGATVIDESIELPDAPTRQLMADLSISLKGGMFTFDGFRYDQLSDAVNHARLRRRREAYARARID</sequence>
<proteinExistence type="predicted"/>
<dbReference type="AlphaFoldDB" id="A0A839F151"/>
<evidence type="ECO:0000313" key="2">
    <source>
        <dbReference type="Proteomes" id="UP000550401"/>
    </source>
</evidence>
<accession>A0A839F151</accession>
<organism evidence="1 2">
    <name type="scientific">Dokdonella fugitiva</name>
    <dbReference type="NCBI Taxonomy" id="328517"/>
    <lineage>
        <taxon>Bacteria</taxon>
        <taxon>Pseudomonadati</taxon>
        <taxon>Pseudomonadota</taxon>
        <taxon>Gammaproteobacteria</taxon>
        <taxon>Lysobacterales</taxon>
        <taxon>Rhodanobacteraceae</taxon>
        <taxon>Dokdonella</taxon>
    </lineage>
</organism>
<dbReference type="Proteomes" id="UP000550401">
    <property type="component" value="Unassembled WGS sequence"/>
</dbReference>
<comment type="caution">
    <text evidence="1">The sequence shown here is derived from an EMBL/GenBank/DDBJ whole genome shotgun (WGS) entry which is preliminary data.</text>
</comment>
<dbReference type="RefSeq" id="WP_182529892.1">
    <property type="nucleotide sequence ID" value="NZ_JACGXL010000001.1"/>
</dbReference>
<name>A0A839F151_9GAMM</name>
<evidence type="ECO:0000313" key="1">
    <source>
        <dbReference type="EMBL" id="MBA8886850.1"/>
    </source>
</evidence>
<gene>
    <name evidence="1" type="ORF">FHW12_001041</name>
</gene>